<dbReference type="Proteomes" id="UP000622317">
    <property type="component" value="Unassembled WGS sequence"/>
</dbReference>
<dbReference type="Gene3D" id="2.30.30.60">
    <property type="match status" value="1"/>
</dbReference>
<evidence type="ECO:0000259" key="9">
    <source>
        <dbReference type="Pfam" id="PF00924"/>
    </source>
</evidence>
<evidence type="ECO:0000313" key="13">
    <source>
        <dbReference type="Proteomes" id="UP000622317"/>
    </source>
</evidence>
<dbReference type="RefSeq" id="WP_191615766.1">
    <property type="nucleotide sequence ID" value="NZ_JACYFG010000006.1"/>
</dbReference>
<dbReference type="InterPro" id="IPR049278">
    <property type="entry name" value="MS_channel_C"/>
</dbReference>
<dbReference type="Pfam" id="PF21082">
    <property type="entry name" value="MS_channel_3rd"/>
    <property type="match status" value="1"/>
</dbReference>
<evidence type="ECO:0000256" key="6">
    <source>
        <dbReference type="ARBA" id="ARBA00023136"/>
    </source>
</evidence>
<dbReference type="InterPro" id="IPR011014">
    <property type="entry name" value="MscS_channel_TM-2"/>
</dbReference>
<dbReference type="PANTHER" id="PTHR43634">
    <property type="entry name" value="OW CONDUCTANCE MECHANOSENSITIVE CHANNEL"/>
    <property type="match status" value="1"/>
</dbReference>
<feature type="signal peptide" evidence="8">
    <location>
        <begin position="1"/>
        <end position="23"/>
    </location>
</feature>
<dbReference type="InterPro" id="IPR010920">
    <property type="entry name" value="LSM_dom_sf"/>
</dbReference>
<feature type="domain" description="Mechanosensitive ion channel MscS C-terminal" evidence="10">
    <location>
        <begin position="311"/>
        <end position="394"/>
    </location>
</feature>
<dbReference type="Pfam" id="PF00924">
    <property type="entry name" value="MS_channel_2nd"/>
    <property type="match status" value="1"/>
</dbReference>
<evidence type="ECO:0000259" key="11">
    <source>
        <dbReference type="Pfam" id="PF21088"/>
    </source>
</evidence>
<dbReference type="GO" id="GO:0005886">
    <property type="term" value="C:plasma membrane"/>
    <property type="evidence" value="ECO:0007669"/>
    <property type="project" value="UniProtKB-SubCell"/>
</dbReference>
<evidence type="ECO:0000259" key="10">
    <source>
        <dbReference type="Pfam" id="PF21082"/>
    </source>
</evidence>
<dbReference type="PANTHER" id="PTHR43634:SF2">
    <property type="entry name" value="LOW CONDUCTANCE MECHANOSENSITIVE CHANNEL YNAI"/>
    <property type="match status" value="1"/>
</dbReference>
<reference evidence="12" key="1">
    <citation type="submission" date="2020-09" db="EMBL/GenBank/DDBJ databases">
        <title>Pelagicoccus enzymogenes sp. nov. with an EPS production, isolated from marine sediment.</title>
        <authorList>
            <person name="Feng X."/>
        </authorList>
    </citation>
    <scope>NUCLEOTIDE SEQUENCE</scope>
    <source>
        <strain evidence="12">NFK12</strain>
    </source>
</reference>
<accession>A0A927IGR1</accession>
<keyword evidence="8" id="KW-0732">Signal</keyword>
<evidence type="ECO:0000256" key="2">
    <source>
        <dbReference type="ARBA" id="ARBA00008017"/>
    </source>
</evidence>
<sequence>MIRKFAASTFLSLAFCFAPFAWGQSAGEAEPEPEAEAVPGASEFSTARDQVIDELSQLTDLDFGGNSGARFAVFFVLLLATFIIRKIVVGIYTRWFHRAAEKTAWTFDDKLIPAMTGPIGAMTYVIGFFLSISVLSLSPGMDIVILRIFQASTMTVLFWGLLRAVDVMAEVMVDVAKEKDMGVYHFIPLIKKTARIFLIVVAVVLVVQNLGYSVGSLLAGMGIGGLALALAAQESLANFFGSVSIVADRPFKVGDWIQVGSQVDGDVEEIGLRSTKVRTWSKSLMTIPNKVLANEIIENWSRMPKRRVKQYVGVTYSTSPENMEGLVEDIRKLLHEDEGVNQDFILVNFTDFGDSALQILVYYFTSTTAWLAHMDIRQRINLKIMKAVAARGSSIAFPTRTVHIEGGSLPFSAEK</sequence>
<dbReference type="InterPro" id="IPR006685">
    <property type="entry name" value="MscS_channel_2nd"/>
</dbReference>
<feature type="chain" id="PRO_5038118119" evidence="8">
    <location>
        <begin position="24"/>
        <end position="415"/>
    </location>
</feature>
<protein>
    <submittedName>
        <fullName evidence="12">Mechanosensitive ion channel family protein</fullName>
    </submittedName>
</protein>
<evidence type="ECO:0000256" key="3">
    <source>
        <dbReference type="ARBA" id="ARBA00022475"/>
    </source>
</evidence>
<comment type="similarity">
    <text evidence="2">Belongs to the MscS (TC 1.A.23) family.</text>
</comment>
<dbReference type="Pfam" id="PF21088">
    <property type="entry name" value="MS_channel_1st"/>
    <property type="match status" value="1"/>
</dbReference>
<feature type="transmembrane region" description="Helical" evidence="7">
    <location>
        <begin position="114"/>
        <end position="137"/>
    </location>
</feature>
<proteinExistence type="inferred from homology"/>
<keyword evidence="6 7" id="KW-0472">Membrane</keyword>
<keyword evidence="4 7" id="KW-0812">Transmembrane</keyword>
<keyword evidence="5 7" id="KW-1133">Transmembrane helix</keyword>
<evidence type="ECO:0000256" key="5">
    <source>
        <dbReference type="ARBA" id="ARBA00022989"/>
    </source>
</evidence>
<name>A0A927IGR1_9BACT</name>
<dbReference type="Gene3D" id="1.10.287.1260">
    <property type="match status" value="1"/>
</dbReference>
<dbReference type="SUPFAM" id="SSF82689">
    <property type="entry name" value="Mechanosensitive channel protein MscS (YggB), C-terminal domain"/>
    <property type="match status" value="1"/>
</dbReference>
<dbReference type="SUPFAM" id="SSF50182">
    <property type="entry name" value="Sm-like ribonucleoproteins"/>
    <property type="match status" value="1"/>
</dbReference>
<dbReference type="Gene3D" id="3.30.70.100">
    <property type="match status" value="1"/>
</dbReference>
<evidence type="ECO:0000256" key="8">
    <source>
        <dbReference type="SAM" id="SignalP"/>
    </source>
</evidence>
<dbReference type="InterPro" id="IPR011066">
    <property type="entry name" value="MscS_channel_C_sf"/>
</dbReference>
<evidence type="ECO:0000256" key="1">
    <source>
        <dbReference type="ARBA" id="ARBA00004651"/>
    </source>
</evidence>
<feature type="domain" description="Mechanosensitive ion channel transmembrane helices 2/3" evidence="11">
    <location>
        <begin position="194"/>
        <end position="233"/>
    </location>
</feature>
<dbReference type="InterPro" id="IPR045042">
    <property type="entry name" value="YnaI-like"/>
</dbReference>
<gene>
    <name evidence="12" type="ORF">IEN85_03975</name>
</gene>
<evidence type="ECO:0000256" key="7">
    <source>
        <dbReference type="SAM" id="Phobius"/>
    </source>
</evidence>
<comment type="subcellular location">
    <subcellularLocation>
        <location evidence="1">Cell membrane</location>
        <topology evidence="1">Multi-pass membrane protein</topology>
    </subcellularLocation>
</comment>
<evidence type="ECO:0000313" key="12">
    <source>
        <dbReference type="EMBL" id="MBD5778635.1"/>
    </source>
</evidence>
<feature type="domain" description="Mechanosensitive ion channel MscS" evidence="9">
    <location>
        <begin position="235"/>
        <end position="302"/>
    </location>
</feature>
<comment type="caution">
    <text evidence="12">The sequence shown here is derived from an EMBL/GenBank/DDBJ whole genome shotgun (WGS) entry which is preliminary data.</text>
</comment>
<feature type="transmembrane region" description="Helical" evidence="7">
    <location>
        <begin position="143"/>
        <end position="162"/>
    </location>
</feature>
<dbReference type="InterPro" id="IPR023408">
    <property type="entry name" value="MscS_beta-dom_sf"/>
</dbReference>
<keyword evidence="13" id="KW-1185">Reference proteome</keyword>
<feature type="transmembrane region" description="Helical" evidence="7">
    <location>
        <begin position="71"/>
        <end position="93"/>
    </location>
</feature>
<organism evidence="12 13">
    <name type="scientific">Pelagicoccus enzymogenes</name>
    <dbReference type="NCBI Taxonomy" id="2773457"/>
    <lineage>
        <taxon>Bacteria</taxon>
        <taxon>Pseudomonadati</taxon>
        <taxon>Verrucomicrobiota</taxon>
        <taxon>Opitutia</taxon>
        <taxon>Puniceicoccales</taxon>
        <taxon>Pelagicoccaceae</taxon>
        <taxon>Pelagicoccus</taxon>
    </lineage>
</organism>
<dbReference type="SUPFAM" id="SSF82861">
    <property type="entry name" value="Mechanosensitive channel protein MscS (YggB), transmembrane region"/>
    <property type="match status" value="1"/>
</dbReference>
<dbReference type="InterPro" id="IPR049142">
    <property type="entry name" value="MS_channel_1st"/>
</dbReference>
<evidence type="ECO:0000256" key="4">
    <source>
        <dbReference type="ARBA" id="ARBA00022692"/>
    </source>
</evidence>
<dbReference type="AlphaFoldDB" id="A0A927IGR1"/>
<dbReference type="EMBL" id="JACYFG010000006">
    <property type="protein sequence ID" value="MBD5778635.1"/>
    <property type="molecule type" value="Genomic_DNA"/>
</dbReference>
<keyword evidence="3" id="KW-1003">Cell membrane</keyword>
<dbReference type="GO" id="GO:0008381">
    <property type="term" value="F:mechanosensitive monoatomic ion channel activity"/>
    <property type="evidence" value="ECO:0007669"/>
    <property type="project" value="UniProtKB-ARBA"/>
</dbReference>